<dbReference type="InterPro" id="IPR000335">
    <property type="entry name" value="Bleomycin-R"/>
</dbReference>
<dbReference type="Gene3D" id="3.10.180.10">
    <property type="entry name" value="2,3-Dihydroxybiphenyl 1,2-Dioxygenase, domain 1"/>
    <property type="match status" value="1"/>
</dbReference>
<organism evidence="5 6">
    <name type="scientific">Pseudalkalibacillus berkeleyi</name>
    <dbReference type="NCBI Taxonomy" id="1069813"/>
    <lineage>
        <taxon>Bacteria</taxon>
        <taxon>Bacillati</taxon>
        <taxon>Bacillota</taxon>
        <taxon>Bacilli</taxon>
        <taxon>Bacillales</taxon>
        <taxon>Fictibacillaceae</taxon>
        <taxon>Pseudalkalibacillus</taxon>
    </lineage>
</organism>
<evidence type="ECO:0000256" key="3">
    <source>
        <dbReference type="ARBA" id="ARBA00023251"/>
    </source>
</evidence>
<keyword evidence="6" id="KW-1185">Reference proteome</keyword>
<dbReference type="EMBL" id="JAKIJS010000001">
    <property type="protein sequence ID" value="MCF6136533.1"/>
    <property type="molecule type" value="Genomic_DNA"/>
</dbReference>
<comment type="similarity">
    <text evidence="1">Belongs to the bleomycin resistance protein family.</text>
</comment>
<gene>
    <name evidence="5" type="ORF">L2716_02245</name>
</gene>
<dbReference type="PROSITE" id="PS51819">
    <property type="entry name" value="VOC"/>
    <property type="match status" value="1"/>
</dbReference>
<evidence type="ECO:0000256" key="2">
    <source>
        <dbReference type="ARBA" id="ARBA00021572"/>
    </source>
</evidence>
<dbReference type="Pfam" id="PF00903">
    <property type="entry name" value="Glyoxalase"/>
    <property type="match status" value="1"/>
</dbReference>
<protein>
    <recommendedName>
        <fullName evidence="2">Bleomycin resistance protein</fullName>
    </recommendedName>
</protein>
<dbReference type="CDD" id="cd08349">
    <property type="entry name" value="BLMA_like"/>
    <property type="match status" value="1"/>
</dbReference>
<name>A0ABS9GY56_9BACL</name>
<sequence>MKVIEAIPALPVRDLDKSAAFYRETLGFSVLHQEGGLVVLGLEQIQVHLWLANDERWRTEEHWNPVVSGAETFIAGTGSCRIGLDGVDEMHEKLAPAGIIHPKAPIEDKPWGTREFSVVDPDKNLITYYEWKR</sequence>
<keyword evidence="3" id="KW-0046">Antibiotic resistance</keyword>
<comment type="caution">
    <text evidence="5">The sequence shown here is derived from an EMBL/GenBank/DDBJ whole genome shotgun (WGS) entry which is preliminary data.</text>
</comment>
<accession>A0ABS9GY56</accession>
<dbReference type="PRINTS" id="PR00311">
    <property type="entry name" value="BLEOMYCINRST"/>
</dbReference>
<dbReference type="SUPFAM" id="SSF54593">
    <property type="entry name" value="Glyoxalase/Bleomycin resistance protein/Dihydroxybiphenyl dioxygenase"/>
    <property type="match status" value="1"/>
</dbReference>
<feature type="domain" description="VOC" evidence="4">
    <location>
        <begin position="3"/>
        <end position="131"/>
    </location>
</feature>
<dbReference type="RefSeq" id="WP_236331369.1">
    <property type="nucleotide sequence ID" value="NZ_JAKIJS010000001.1"/>
</dbReference>
<reference evidence="5 6" key="1">
    <citation type="submission" date="2022-01" db="EMBL/GenBank/DDBJ databases">
        <title>Alkalihalobacillus sp. EGI L200015, a novel bacterium isolated from a salt lake sediment.</title>
        <authorList>
            <person name="Gao L."/>
            <person name="Fang B.-Z."/>
            <person name="Li W.-J."/>
        </authorList>
    </citation>
    <scope>NUCLEOTIDE SEQUENCE [LARGE SCALE GENOMIC DNA]</scope>
    <source>
        <strain evidence="5 6">KCTC 12718</strain>
    </source>
</reference>
<dbReference type="InterPro" id="IPR029068">
    <property type="entry name" value="Glyas_Bleomycin-R_OHBP_Dase"/>
</dbReference>
<proteinExistence type="inferred from homology"/>
<dbReference type="InterPro" id="IPR004360">
    <property type="entry name" value="Glyas_Fos-R_dOase_dom"/>
</dbReference>
<dbReference type="InterPro" id="IPR037523">
    <property type="entry name" value="VOC_core"/>
</dbReference>
<evidence type="ECO:0000313" key="6">
    <source>
        <dbReference type="Proteomes" id="UP001649381"/>
    </source>
</evidence>
<dbReference type="Proteomes" id="UP001649381">
    <property type="component" value="Unassembled WGS sequence"/>
</dbReference>
<evidence type="ECO:0000313" key="5">
    <source>
        <dbReference type="EMBL" id="MCF6136533.1"/>
    </source>
</evidence>
<evidence type="ECO:0000256" key="1">
    <source>
        <dbReference type="ARBA" id="ARBA00011051"/>
    </source>
</evidence>
<evidence type="ECO:0000259" key="4">
    <source>
        <dbReference type="PROSITE" id="PS51819"/>
    </source>
</evidence>